<evidence type="ECO:0000313" key="1">
    <source>
        <dbReference type="EMBL" id="KAK8881137.1"/>
    </source>
</evidence>
<dbReference type="Proteomes" id="UP001470230">
    <property type="component" value="Unassembled WGS sequence"/>
</dbReference>
<dbReference type="EMBL" id="JAPFFF010000010">
    <property type="protein sequence ID" value="KAK8881137.1"/>
    <property type="molecule type" value="Genomic_DNA"/>
</dbReference>
<proteinExistence type="predicted"/>
<name>A0ABR2JQG0_9EUKA</name>
<sequence length="82" mass="9725">MEDLFDCDEQKIQEKWSLISDNEFTNKISKKLYCEWKARMAQCVQGIPLVSGHIKIDRFEKDAKRLTTVPVFRNHKETSYKS</sequence>
<keyword evidence="2" id="KW-1185">Reference proteome</keyword>
<evidence type="ECO:0000313" key="2">
    <source>
        <dbReference type="Proteomes" id="UP001470230"/>
    </source>
</evidence>
<protein>
    <submittedName>
        <fullName evidence="1">Uncharacterized protein</fullName>
    </submittedName>
</protein>
<accession>A0ABR2JQG0</accession>
<gene>
    <name evidence="1" type="ORF">M9Y10_003866</name>
</gene>
<organism evidence="1 2">
    <name type="scientific">Tritrichomonas musculus</name>
    <dbReference type="NCBI Taxonomy" id="1915356"/>
    <lineage>
        <taxon>Eukaryota</taxon>
        <taxon>Metamonada</taxon>
        <taxon>Parabasalia</taxon>
        <taxon>Tritrichomonadida</taxon>
        <taxon>Tritrichomonadidae</taxon>
        <taxon>Tritrichomonas</taxon>
    </lineage>
</organism>
<comment type="caution">
    <text evidence="1">The sequence shown here is derived from an EMBL/GenBank/DDBJ whole genome shotgun (WGS) entry which is preliminary data.</text>
</comment>
<reference evidence="1 2" key="1">
    <citation type="submission" date="2024-04" db="EMBL/GenBank/DDBJ databases">
        <title>Tritrichomonas musculus Genome.</title>
        <authorList>
            <person name="Alves-Ferreira E."/>
            <person name="Grigg M."/>
            <person name="Lorenzi H."/>
            <person name="Galac M."/>
        </authorList>
    </citation>
    <scope>NUCLEOTIDE SEQUENCE [LARGE SCALE GENOMIC DNA]</scope>
    <source>
        <strain evidence="1 2">EAF2021</strain>
    </source>
</reference>